<reference evidence="3 4" key="1">
    <citation type="journal article" date="2019" name="Int. J. Syst. Evol. Microbiol.">
        <title>The Global Catalogue of Microorganisms (GCM) 10K type strain sequencing project: providing services to taxonomists for standard genome sequencing and annotation.</title>
        <authorList>
            <consortium name="The Broad Institute Genomics Platform"/>
            <consortium name="The Broad Institute Genome Sequencing Center for Infectious Disease"/>
            <person name="Wu L."/>
            <person name="Ma J."/>
        </authorList>
    </citation>
    <scope>NUCLEOTIDE SEQUENCE [LARGE SCALE GENOMIC DNA]</scope>
    <source>
        <strain evidence="3 4">JCM 11813</strain>
    </source>
</reference>
<protein>
    <submittedName>
        <fullName evidence="3">IS481 family transposase</fullName>
    </submittedName>
</protein>
<dbReference type="PANTHER" id="PTHR35004">
    <property type="entry name" value="TRANSPOSASE RV3428C-RELATED"/>
    <property type="match status" value="1"/>
</dbReference>
<feature type="domain" description="Integrase catalytic" evidence="2">
    <location>
        <begin position="131"/>
        <end position="307"/>
    </location>
</feature>
<dbReference type="Pfam" id="PF13683">
    <property type="entry name" value="rve_3"/>
    <property type="match status" value="1"/>
</dbReference>
<dbReference type="RefSeq" id="WP_343907182.1">
    <property type="nucleotide sequence ID" value="NZ_BAAAJE010000006.1"/>
</dbReference>
<dbReference type="EMBL" id="BAAAJE010000006">
    <property type="protein sequence ID" value="GAA1138819.1"/>
    <property type="molecule type" value="Genomic_DNA"/>
</dbReference>
<dbReference type="NCBIfam" id="NF033577">
    <property type="entry name" value="transpos_IS481"/>
    <property type="match status" value="1"/>
</dbReference>
<evidence type="ECO:0000313" key="4">
    <source>
        <dbReference type="Proteomes" id="UP001499979"/>
    </source>
</evidence>
<dbReference type="PANTHER" id="PTHR35004:SF7">
    <property type="entry name" value="INTEGRASE PROTEIN"/>
    <property type="match status" value="1"/>
</dbReference>
<evidence type="ECO:0000256" key="1">
    <source>
        <dbReference type="SAM" id="MobiDB-lite"/>
    </source>
</evidence>
<gene>
    <name evidence="3" type="ORF">GCM10009606_18200</name>
</gene>
<dbReference type="InterPro" id="IPR001584">
    <property type="entry name" value="Integrase_cat-core"/>
</dbReference>
<dbReference type="PROSITE" id="PS50994">
    <property type="entry name" value="INTEGRASE"/>
    <property type="match status" value="1"/>
</dbReference>
<keyword evidence="4" id="KW-1185">Reference proteome</keyword>
<dbReference type="SUPFAM" id="SSF53098">
    <property type="entry name" value="Ribonuclease H-like"/>
    <property type="match status" value="1"/>
</dbReference>
<accession>A0ABN1UDM3</accession>
<proteinExistence type="predicted"/>
<sequence length="415" mass="46278">MSKARLIITAIEIEGRTVADVVAAYGVSRSWTYELLARYRAEGEAAFEPRSRRPKTNPTAISDRAITLIVELRKKLADTGLDAGPDTIAWHLEHHHQITISPATVSRTLTRHGLVEPSPKKRPRSSYTRFEAAMPNETWQSDFTHYRLTDYTGTGADTEIITWLDDHARYALHVSAHHRVTGPIAVTTFSEAAGQHGYPASVLTDNGMVYTTRFSGGRGGRNGLESELRRLDIVQKNTRPNHPTTTGKVERFQQTLKKWLTAQPAQPATLTELQALIDVFVEEYNHRRPHRSLPHLATPATAYQARPKATPGADRTGETHYRVLHDVIDSNGKLTLRVNGRLHHIGIGWAHRRTRVIKLVDDLHVRVIDAATGELLRELTIDPTRDYQPTGRPPGPDPRNRKPGPQLGSGQSGIS</sequence>
<dbReference type="Pfam" id="PF13565">
    <property type="entry name" value="HTH_32"/>
    <property type="match status" value="1"/>
</dbReference>
<dbReference type="InterPro" id="IPR012337">
    <property type="entry name" value="RNaseH-like_sf"/>
</dbReference>
<evidence type="ECO:0000259" key="2">
    <source>
        <dbReference type="PROSITE" id="PS50994"/>
    </source>
</evidence>
<dbReference type="Gene3D" id="3.30.420.10">
    <property type="entry name" value="Ribonuclease H-like superfamily/Ribonuclease H"/>
    <property type="match status" value="1"/>
</dbReference>
<dbReference type="SUPFAM" id="SSF46689">
    <property type="entry name" value="Homeodomain-like"/>
    <property type="match status" value="1"/>
</dbReference>
<evidence type="ECO:0000313" key="3">
    <source>
        <dbReference type="EMBL" id="GAA1138819.1"/>
    </source>
</evidence>
<dbReference type="InterPro" id="IPR047656">
    <property type="entry name" value="IS481-like_transpos"/>
</dbReference>
<dbReference type="InterPro" id="IPR009057">
    <property type="entry name" value="Homeodomain-like_sf"/>
</dbReference>
<name>A0ABN1UDM3_9ACTN</name>
<feature type="region of interest" description="Disordered" evidence="1">
    <location>
        <begin position="380"/>
        <end position="415"/>
    </location>
</feature>
<comment type="caution">
    <text evidence="3">The sequence shown here is derived from an EMBL/GenBank/DDBJ whole genome shotgun (WGS) entry which is preliminary data.</text>
</comment>
<dbReference type="InterPro" id="IPR036397">
    <property type="entry name" value="RNaseH_sf"/>
</dbReference>
<organism evidence="3 4">
    <name type="scientific">Nocardioides aquiterrae</name>
    <dbReference type="NCBI Taxonomy" id="203799"/>
    <lineage>
        <taxon>Bacteria</taxon>
        <taxon>Bacillati</taxon>
        <taxon>Actinomycetota</taxon>
        <taxon>Actinomycetes</taxon>
        <taxon>Propionibacteriales</taxon>
        <taxon>Nocardioidaceae</taxon>
        <taxon>Nocardioides</taxon>
    </lineage>
</organism>
<dbReference type="Proteomes" id="UP001499979">
    <property type="component" value="Unassembled WGS sequence"/>
</dbReference>